<organism evidence="2 3">
    <name type="scientific">Shewanella gaetbuli</name>
    <dbReference type="NCBI Taxonomy" id="220752"/>
    <lineage>
        <taxon>Bacteria</taxon>
        <taxon>Pseudomonadati</taxon>
        <taxon>Pseudomonadota</taxon>
        <taxon>Gammaproteobacteria</taxon>
        <taxon>Alteromonadales</taxon>
        <taxon>Shewanellaceae</taxon>
        <taxon>Shewanella</taxon>
    </lineage>
</organism>
<gene>
    <name evidence="2" type="ORF">L2672_12225</name>
</gene>
<dbReference type="InterPro" id="IPR050356">
    <property type="entry name" value="SulA_CellDiv_inhibitor"/>
</dbReference>
<evidence type="ECO:0000313" key="3">
    <source>
        <dbReference type="Proteomes" id="UP001139333"/>
    </source>
</evidence>
<evidence type="ECO:0000313" key="2">
    <source>
        <dbReference type="EMBL" id="MCL1143459.1"/>
    </source>
</evidence>
<dbReference type="SUPFAM" id="SSF52540">
    <property type="entry name" value="P-loop containing nucleoside triphosphate hydrolases"/>
    <property type="match status" value="1"/>
</dbReference>
<proteinExistence type="predicted"/>
<comment type="caution">
    <text evidence="2">The sequence shown here is derived from an EMBL/GenBank/DDBJ whole genome shotgun (WGS) entry which is preliminary data.</text>
</comment>
<sequence length="172" mass="19011">MNKLMGNAPRHPGLWTDIPTEVMPSAKSITTLKTQTHGKTELAAYASELARLSHQGQWIVLINPANISYKQMLASAGVRMDRVLLVHTKDEIETLWAMEKALTSGTSSAVISWTSQLDTRDSRRLQLVAKSARALGVVIEDISSHTDTELADNSFIKPSHSTISRINFNSFH</sequence>
<dbReference type="InterPro" id="IPR004596">
    <property type="entry name" value="Cell_div_suppressor_SulA"/>
</dbReference>
<keyword evidence="2" id="KW-0132">Cell division</keyword>
<dbReference type="AlphaFoldDB" id="A0A9X1ZJG4"/>
<dbReference type="PANTHER" id="PTHR35369">
    <property type="entry name" value="BLR3025 PROTEIN-RELATED"/>
    <property type="match status" value="1"/>
</dbReference>
<protein>
    <submittedName>
        <fullName evidence="2">Cell division protein</fullName>
    </submittedName>
</protein>
<name>A0A9X1ZJG4_9GAMM</name>
<dbReference type="GO" id="GO:0051301">
    <property type="term" value="P:cell division"/>
    <property type="evidence" value="ECO:0007669"/>
    <property type="project" value="UniProtKB-KW"/>
</dbReference>
<dbReference type="PANTHER" id="PTHR35369:SF3">
    <property type="entry name" value="TRANSLESION DNA SYNTHESIS-ASSOCIATED PROTEIN IMUA"/>
    <property type="match status" value="1"/>
</dbReference>
<keyword evidence="3" id="KW-1185">Reference proteome</keyword>
<dbReference type="Pfam" id="PF03846">
    <property type="entry name" value="SulA"/>
    <property type="match status" value="1"/>
</dbReference>
<evidence type="ECO:0000256" key="1">
    <source>
        <dbReference type="ARBA" id="ARBA00022763"/>
    </source>
</evidence>
<dbReference type="InterPro" id="IPR027417">
    <property type="entry name" value="P-loop_NTPase"/>
</dbReference>
<dbReference type="RefSeq" id="WP_248996139.1">
    <property type="nucleotide sequence ID" value="NZ_JAKIKP010000009.1"/>
</dbReference>
<keyword evidence="2" id="KW-0131">Cell cycle</keyword>
<accession>A0A9X1ZJG4</accession>
<dbReference type="Proteomes" id="UP001139333">
    <property type="component" value="Unassembled WGS sequence"/>
</dbReference>
<dbReference type="GO" id="GO:0006281">
    <property type="term" value="P:DNA repair"/>
    <property type="evidence" value="ECO:0007669"/>
    <property type="project" value="TreeGrafter"/>
</dbReference>
<keyword evidence="1" id="KW-0227">DNA damage</keyword>
<dbReference type="GO" id="GO:0051782">
    <property type="term" value="P:negative regulation of cell division"/>
    <property type="evidence" value="ECO:0007669"/>
    <property type="project" value="InterPro"/>
</dbReference>
<dbReference type="Gene3D" id="3.40.50.300">
    <property type="entry name" value="P-loop containing nucleotide triphosphate hydrolases"/>
    <property type="match status" value="1"/>
</dbReference>
<dbReference type="EMBL" id="JAKIKP010000009">
    <property type="protein sequence ID" value="MCL1143459.1"/>
    <property type="molecule type" value="Genomic_DNA"/>
</dbReference>
<reference evidence="2" key="1">
    <citation type="submission" date="2022-01" db="EMBL/GenBank/DDBJ databases">
        <title>Whole genome-based taxonomy of the Shewanellaceae.</title>
        <authorList>
            <person name="Martin-Rodriguez A.J."/>
        </authorList>
    </citation>
    <scope>NUCLEOTIDE SEQUENCE</scope>
    <source>
        <strain evidence="2">DSM 16422</strain>
    </source>
</reference>
<dbReference type="GO" id="GO:0009432">
    <property type="term" value="P:SOS response"/>
    <property type="evidence" value="ECO:0007669"/>
    <property type="project" value="InterPro"/>
</dbReference>